<keyword evidence="4 7" id="KW-0812">Transmembrane</keyword>
<gene>
    <name evidence="7" type="primary">DLT1</name>
    <name evidence="9" type="ORF">BCR42DRAFT_400002</name>
</gene>
<reference evidence="9 10" key="1">
    <citation type="submission" date="2016-07" db="EMBL/GenBank/DDBJ databases">
        <title>Pervasive Adenine N6-methylation of Active Genes in Fungi.</title>
        <authorList>
            <consortium name="DOE Joint Genome Institute"/>
            <person name="Mondo S.J."/>
            <person name="Dannebaum R.O."/>
            <person name="Kuo R.C."/>
            <person name="Labutti K."/>
            <person name="Haridas S."/>
            <person name="Kuo A."/>
            <person name="Salamov A."/>
            <person name="Ahrendt S.R."/>
            <person name="Lipzen A."/>
            <person name="Sullivan W."/>
            <person name="Andreopoulos W.B."/>
            <person name="Clum A."/>
            <person name="Lindquist E."/>
            <person name="Daum C."/>
            <person name="Ramamoorthy G.K."/>
            <person name="Gryganskyi A."/>
            <person name="Culley D."/>
            <person name="Magnuson J.K."/>
            <person name="James T.Y."/>
            <person name="O'Malley M.A."/>
            <person name="Stajich J.E."/>
            <person name="Spatafora J.W."/>
            <person name="Visel A."/>
            <person name="Grigoriev I.V."/>
        </authorList>
    </citation>
    <scope>NUCLEOTIDE SEQUENCE [LARGE SCALE GENOMIC DNA]</scope>
    <source>
        <strain evidence="9 10">NRRL 1336</strain>
    </source>
</reference>
<protein>
    <recommendedName>
        <fullName evidence="3 7">Defect at low temperature protein 1</fullName>
    </recommendedName>
</protein>
<feature type="compositionally biased region" description="Acidic residues" evidence="8">
    <location>
        <begin position="349"/>
        <end position="359"/>
    </location>
</feature>
<evidence type="ECO:0000256" key="1">
    <source>
        <dbReference type="ARBA" id="ARBA00002489"/>
    </source>
</evidence>
<feature type="compositionally biased region" description="Polar residues" evidence="8">
    <location>
        <begin position="277"/>
        <end position="291"/>
    </location>
</feature>
<dbReference type="InterPro" id="IPR038869">
    <property type="entry name" value="DLT1"/>
</dbReference>
<evidence type="ECO:0000256" key="6">
    <source>
        <dbReference type="ARBA" id="ARBA00023136"/>
    </source>
</evidence>
<sequence length="376" mass="42228">MKSSRTTHYLYTASLFFLIFLTAVCVAISAVDVIIQALSDRTASGIFDYRGMAVVGASYVALAIATLLLSCSRLINVRRSLRNIPKSHTPTGYLPRRVTLQVQRGFHLVGYIRQAAEPLPNDIRQLGWAKPGTGTFEGVDFKRAIARTPTIIEKAAIEINDMYARPSYIAIRHYIEFLMQQELMDIDFGRIYLEGYEKARFSEHAPTEQEYLDVMKHLAAILNQMGYHLNQAATPTPSINITASPGNNNNTSSISNRYNGLSESYSSGASGRSKQSTFSYRQHRSNSTFSSPHGILRHHSSDRSRHLSRRQSIPGDDDVASLAQSVATWSSRSTHRYPHFTSVSGSNDDNNDDDDDEDYDENMRHIIYDRLMQNSS</sequence>
<feature type="transmembrane region" description="Helical" evidence="7">
    <location>
        <begin position="51"/>
        <end position="75"/>
    </location>
</feature>
<comment type="similarity">
    <text evidence="2 7">Belongs to the DLT1 family.</text>
</comment>
<keyword evidence="10" id="KW-1185">Reference proteome</keyword>
<comment type="caution">
    <text evidence="9">The sequence shown here is derived from an EMBL/GenBank/DDBJ whole genome shotgun (WGS) entry which is preliminary data.</text>
</comment>
<evidence type="ECO:0000256" key="8">
    <source>
        <dbReference type="SAM" id="MobiDB-lite"/>
    </source>
</evidence>
<dbReference type="PANTHER" id="PTHR40021:SF1">
    <property type="entry name" value="DEFECT AT LOW TEMPERATURE PROTEIN 1"/>
    <property type="match status" value="1"/>
</dbReference>
<dbReference type="GO" id="GO:0016020">
    <property type="term" value="C:membrane"/>
    <property type="evidence" value="ECO:0007669"/>
    <property type="project" value="UniProtKB-SubCell"/>
</dbReference>
<proteinExistence type="inferred from homology"/>
<evidence type="ECO:0000256" key="7">
    <source>
        <dbReference type="RuleBase" id="RU367100"/>
    </source>
</evidence>
<feature type="region of interest" description="Disordered" evidence="8">
    <location>
        <begin position="263"/>
        <end position="359"/>
    </location>
</feature>
<comment type="subcellular location">
    <subcellularLocation>
        <location evidence="7">Membrane</location>
        <topology evidence="7">Multi-pass membrane protein</topology>
    </subcellularLocation>
</comment>
<keyword evidence="6 7" id="KW-0472">Membrane</keyword>
<feature type="compositionally biased region" description="Low complexity" evidence="8">
    <location>
        <begin position="263"/>
        <end position="276"/>
    </location>
</feature>
<organism evidence="9 10">
    <name type="scientific">Absidia repens</name>
    <dbReference type="NCBI Taxonomy" id="90262"/>
    <lineage>
        <taxon>Eukaryota</taxon>
        <taxon>Fungi</taxon>
        <taxon>Fungi incertae sedis</taxon>
        <taxon>Mucoromycota</taxon>
        <taxon>Mucoromycotina</taxon>
        <taxon>Mucoromycetes</taxon>
        <taxon>Mucorales</taxon>
        <taxon>Cunninghamellaceae</taxon>
        <taxon>Absidia</taxon>
    </lineage>
</organism>
<keyword evidence="5 7" id="KW-1133">Transmembrane helix</keyword>
<feature type="region of interest" description="Disordered" evidence="8">
    <location>
        <begin position="238"/>
        <end position="257"/>
    </location>
</feature>
<evidence type="ECO:0000313" key="10">
    <source>
        <dbReference type="Proteomes" id="UP000193560"/>
    </source>
</evidence>
<evidence type="ECO:0000256" key="2">
    <source>
        <dbReference type="ARBA" id="ARBA00005550"/>
    </source>
</evidence>
<dbReference type="AlphaFoldDB" id="A0A1X2J0N5"/>
<dbReference type="PANTHER" id="PTHR40021">
    <property type="entry name" value="DEFECT AT LOW TEMPERATURE PROTEIN 1"/>
    <property type="match status" value="1"/>
</dbReference>
<evidence type="ECO:0000256" key="5">
    <source>
        <dbReference type="ARBA" id="ARBA00022989"/>
    </source>
</evidence>
<dbReference type="EMBL" id="MCGE01000001">
    <property type="protein sequence ID" value="ORZ25363.1"/>
    <property type="molecule type" value="Genomic_DNA"/>
</dbReference>
<dbReference type="OrthoDB" id="337038at2759"/>
<evidence type="ECO:0000256" key="3">
    <source>
        <dbReference type="ARBA" id="ARBA00021353"/>
    </source>
</evidence>
<evidence type="ECO:0000256" key="4">
    <source>
        <dbReference type="ARBA" id="ARBA00022692"/>
    </source>
</evidence>
<feature type="compositionally biased region" description="Polar residues" evidence="8">
    <location>
        <begin position="322"/>
        <end position="332"/>
    </location>
</feature>
<feature type="transmembrane region" description="Helical" evidence="7">
    <location>
        <begin position="9"/>
        <end position="31"/>
    </location>
</feature>
<accession>A0A1X2J0N5</accession>
<evidence type="ECO:0000313" key="9">
    <source>
        <dbReference type="EMBL" id="ORZ25363.1"/>
    </source>
</evidence>
<dbReference type="Proteomes" id="UP000193560">
    <property type="component" value="Unassembled WGS sequence"/>
</dbReference>
<name>A0A1X2J0N5_9FUNG</name>
<comment type="function">
    <text evidence="1 7">Required for growth under high-pressure and low-temperature conditions.</text>
</comment>
<dbReference type="STRING" id="90262.A0A1X2J0N5"/>